<keyword evidence="6 8" id="KW-1133">Transmembrane helix</keyword>
<keyword evidence="7 8" id="KW-0472">Membrane</keyword>
<dbReference type="RefSeq" id="WP_010010995.1">
    <property type="nucleotide sequence ID" value="NZ_AZCN01000007.1"/>
</dbReference>
<dbReference type="eggNOG" id="COG1296">
    <property type="taxonomic scope" value="Bacteria"/>
</dbReference>
<keyword evidence="5 8" id="KW-0812">Transmembrane</keyword>
<feature type="transmembrane region" description="Helical" evidence="8">
    <location>
        <begin position="195"/>
        <end position="228"/>
    </location>
</feature>
<name>A0A0R1FBM7_9LACO</name>
<evidence type="ECO:0000256" key="7">
    <source>
        <dbReference type="ARBA" id="ARBA00023136"/>
    </source>
</evidence>
<evidence type="ECO:0000256" key="5">
    <source>
        <dbReference type="ARBA" id="ARBA00022692"/>
    </source>
</evidence>
<evidence type="ECO:0000256" key="4">
    <source>
        <dbReference type="ARBA" id="ARBA00022475"/>
    </source>
</evidence>
<proteinExistence type="inferred from homology"/>
<dbReference type="PANTHER" id="PTHR34979:SF1">
    <property type="entry name" value="INNER MEMBRANE PROTEIN YGAZ"/>
    <property type="match status" value="1"/>
</dbReference>
<dbReference type="Proteomes" id="UP000051181">
    <property type="component" value="Unassembled WGS sequence"/>
</dbReference>
<dbReference type="PANTHER" id="PTHR34979">
    <property type="entry name" value="INNER MEMBRANE PROTEIN YGAZ"/>
    <property type="match status" value="1"/>
</dbReference>
<dbReference type="GO" id="GO:0005886">
    <property type="term" value="C:plasma membrane"/>
    <property type="evidence" value="ECO:0007669"/>
    <property type="project" value="UniProtKB-SubCell"/>
</dbReference>
<dbReference type="EMBL" id="AZCN01000007">
    <property type="protein sequence ID" value="KRK18862.1"/>
    <property type="molecule type" value="Genomic_DNA"/>
</dbReference>
<evidence type="ECO:0000256" key="3">
    <source>
        <dbReference type="ARBA" id="ARBA00022448"/>
    </source>
</evidence>
<organism evidence="9 10">
    <name type="scientific">Loigolactobacillus coryniformis subsp. coryniformis KCTC 3167 = DSM 20001</name>
    <dbReference type="NCBI Taxonomy" id="913848"/>
    <lineage>
        <taxon>Bacteria</taxon>
        <taxon>Bacillati</taxon>
        <taxon>Bacillota</taxon>
        <taxon>Bacilli</taxon>
        <taxon>Lactobacillales</taxon>
        <taxon>Lactobacillaceae</taxon>
        <taxon>Loigolactobacillus</taxon>
    </lineage>
</organism>
<evidence type="ECO:0000256" key="6">
    <source>
        <dbReference type="ARBA" id="ARBA00022989"/>
    </source>
</evidence>
<keyword evidence="3" id="KW-0813">Transport</keyword>
<feature type="transmembrane region" description="Helical" evidence="8">
    <location>
        <begin position="64"/>
        <end position="84"/>
    </location>
</feature>
<keyword evidence="4" id="KW-1003">Cell membrane</keyword>
<evidence type="ECO:0000256" key="2">
    <source>
        <dbReference type="ARBA" id="ARBA00010735"/>
    </source>
</evidence>
<reference evidence="9 10" key="1">
    <citation type="journal article" date="2015" name="Genome Announc.">
        <title>Expanding the biotechnology potential of lactobacilli through comparative genomics of 213 strains and associated genera.</title>
        <authorList>
            <person name="Sun Z."/>
            <person name="Harris H.M."/>
            <person name="McCann A."/>
            <person name="Guo C."/>
            <person name="Argimon S."/>
            <person name="Zhang W."/>
            <person name="Yang X."/>
            <person name="Jeffery I.B."/>
            <person name="Cooney J.C."/>
            <person name="Kagawa T.F."/>
            <person name="Liu W."/>
            <person name="Song Y."/>
            <person name="Salvetti E."/>
            <person name="Wrobel A."/>
            <person name="Rasinkangas P."/>
            <person name="Parkhill J."/>
            <person name="Rea M.C."/>
            <person name="O'Sullivan O."/>
            <person name="Ritari J."/>
            <person name="Douillard F.P."/>
            <person name="Paul Ross R."/>
            <person name="Yang R."/>
            <person name="Briner A.E."/>
            <person name="Felis G.E."/>
            <person name="de Vos W.M."/>
            <person name="Barrangou R."/>
            <person name="Klaenhammer T.R."/>
            <person name="Caufield P.W."/>
            <person name="Cui Y."/>
            <person name="Zhang H."/>
            <person name="O'Toole P.W."/>
        </authorList>
    </citation>
    <scope>NUCLEOTIDE SEQUENCE [LARGE SCALE GENOMIC DNA]</scope>
    <source>
        <strain evidence="9 10">DSM 20001</strain>
    </source>
</reference>
<evidence type="ECO:0000313" key="9">
    <source>
        <dbReference type="EMBL" id="KRK18862.1"/>
    </source>
</evidence>
<evidence type="ECO:0000256" key="1">
    <source>
        <dbReference type="ARBA" id="ARBA00004651"/>
    </source>
</evidence>
<protein>
    <submittedName>
        <fullName evidence="9">Amino acid transport protein</fullName>
    </submittedName>
</protein>
<dbReference type="Pfam" id="PF03591">
    <property type="entry name" value="AzlC"/>
    <property type="match status" value="1"/>
</dbReference>
<gene>
    <name evidence="9" type="ORF">FD22_GL002192</name>
</gene>
<accession>A0A0R1FBM7</accession>
<dbReference type="InterPro" id="IPR011606">
    <property type="entry name" value="Brnchd-chn_aa_trnsp_permease"/>
</dbReference>
<evidence type="ECO:0000256" key="8">
    <source>
        <dbReference type="SAM" id="Phobius"/>
    </source>
</evidence>
<dbReference type="PATRIC" id="fig|913848.6.peg.2239"/>
<feature type="transmembrane region" description="Helical" evidence="8">
    <location>
        <begin position="164"/>
        <end position="183"/>
    </location>
</feature>
<dbReference type="AlphaFoldDB" id="A0A0R1FBM7"/>
<feature type="transmembrane region" description="Helical" evidence="8">
    <location>
        <begin position="14"/>
        <end position="32"/>
    </location>
</feature>
<comment type="similarity">
    <text evidence="2">Belongs to the AzlC family.</text>
</comment>
<sequence>MGSELTFRSGLHDVLPTTFGYIGVGLAFGVVSRTSNLSLWTVLLMSLVVYAGSAQFIITSMLLAGSPISAIIFSAFLVNSRMILMSTSMAQYFKKYSLATNIGIGSLLTDETFALGMNKLNDTGRKLTPVWFHTANVVAYLVWAVATVAGALIGNLITDPKTFGLDFALVAMFLGLLYLQMVSDRSKKLSLQLSVIAFVAVAVYVLLIFLSANFALLGGTILGCLFGMGVTKWR</sequence>
<comment type="subcellular location">
    <subcellularLocation>
        <location evidence="1">Cell membrane</location>
        <topology evidence="1">Multi-pass membrane protein</topology>
    </subcellularLocation>
</comment>
<dbReference type="GeneID" id="65917380"/>
<comment type="caution">
    <text evidence="9">The sequence shown here is derived from an EMBL/GenBank/DDBJ whole genome shotgun (WGS) entry which is preliminary data.</text>
</comment>
<feature type="transmembrane region" description="Helical" evidence="8">
    <location>
        <begin position="137"/>
        <end position="157"/>
    </location>
</feature>
<evidence type="ECO:0000313" key="10">
    <source>
        <dbReference type="Proteomes" id="UP000051181"/>
    </source>
</evidence>
<feature type="transmembrane region" description="Helical" evidence="8">
    <location>
        <begin position="39"/>
        <end position="58"/>
    </location>
</feature>
<dbReference type="GO" id="GO:1903785">
    <property type="term" value="P:L-valine transmembrane transport"/>
    <property type="evidence" value="ECO:0007669"/>
    <property type="project" value="TreeGrafter"/>
</dbReference>